<dbReference type="EMBL" id="JBFXLS010000198">
    <property type="protein sequence ID" value="KAL2812128.1"/>
    <property type="molecule type" value="Genomic_DNA"/>
</dbReference>
<gene>
    <name evidence="1" type="ORF">BDW59DRAFT_155372</name>
</gene>
<evidence type="ECO:0000313" key="2">
    <source>
        <dbReference type="Proteomes" id="UP001610335"/>
    </source>
</evidence>
<dbReference type="Proteomes" id="UP001610335">
    <property type="component" value="Unassembled WGS sequence"/>
</dbReference>
<name>A0ABR4HBH5_9EURO</name>
<keyword evidence="2" id="KW-1185">Reference proteome</keyword>
<proteinExistence type="predicted"/>
<protein>
    <submittedName>
        <fullName evidence="1">Uncharacterized protein</fullName>
    </submittedName>
</protein>
<organism evidence="1 2">
    <name type="scientific">Aspergillus cavernicola</name>
    <dbReference type="NCBI Taxonomy" id="176166"/>
    <lineage>
        <taxon>Eukaryota</taxon>
        <taxon>Fungi</taxon>
        <taxon>Dikarya</taxon>
        <taxon>Ascomycota</taxon>
        <taxon>Pezizomycotina</taxon>
        <taxon>Eurotiomycetes</taxon>
        <taxon>Eurotiomycetidae</taxon>
        <taxon>Eurotiales</taxon>
        <taxon>Aspergillaceae</taxon>
        <taxon>Aspergillus</taxon>
        <taxon>Aspergillus subgen. Nidulantes</taxon>
    </lineage>
</organism>
<sequence>MMNPLMNIYENVNECGVEEQPQDRHEIERDNEAVCGERGQQRQQMPAEPICSKTCLYSPRLQLENRRRSTFGLAASRIQRPPIKGYHSEFSFAPQPGQGDLKQRLQKYSAIPSAEVVAEVSTTVNRRARQIRLPHRFRNDLKFLFQMNVTFV</sequence>
<evidence type="ECO:0000313" key="1">
    <source>
        <dbReference type="EMBL" id="KAL2812128.1"/>
    </source>
</evidence>
<reference evidence="1 2" key="1">
    <citation type="submission" date="2024-07" db="EMBL/GenBank/DDBJ databases">
        <title>Section-level genome sequencing and comparative genomics of Aspergillus sections Usti and Cavernicolus.</title>
        <authorList>
            <consortium name="Lawrence Berkeley National Laboratory"/>
            <person name="Nybo J.L."/>
            <person name="Vesth T.C."/>
            <person name="Theobald S."/>
            <person name="Frisvad J.C."/>
            <person name="Larsen T.O."/>
            <person name="Kjaerboelling I."/>
            <person name="Rothschild-Mancinelli K."/>
            <person name="Lyhne E.K."/>
            <person name="Kogle M.E."/>
            <person name="Barry K."/>
            <person name="Clum A."/>
            <person name="Na H."/>
            <person name="Ledsgaard L."/>
            <person name="Lin J."/>
            <person name="Lipzen A."/>
            <person name="Kuo A."/>
            <person name="Riley R."/>
            <person name="Mondo S."/>
            <person name="LaButti K."/>
            <person name="Haridas S."/>
            <person name="Pangalinan J."/>
            <person name="Salamov A.A."/>
            <person name="Simmons B.A."/>
            <person name="Magnuson J.K."/>
            <person name="Chen J."/>
            <person name="Drula E."/>
            <person name="Henrissat B."/>
            <person name="Wiebenga A."/>
            <person name="Lubbers R.J."/>
            <person name="Gomes A.C."/>
            <person name="Makela M.R."/>
            <person name="Stajich J."/>
            <person name="Grigoriev I.V."/>
            <person name="Mortensen U.H."/>
            <person name="De vries R.P."/>
            <person name="Baker S.E."/>
            <person name="Andersen M.R."/>
        </authorList>
    </citation>
    <scope>NUCLEOTIDE SEQUENCE [LARGE SCALE GENOMIC DNA]</scope>
    <source>
        <strain evidence="1 2">CBS 600.67</strain>
    </source>
</reference>
<comment type="caution">
    <text evidence="1">The sequence shown here is derived from an EMBL/GenBank/DDBJ whole genome shotgun (WGS) entry which is preliminary data.</text>
</comment>
<accession>A0ABR4HBH5</accession>